<evidence type="ECO:0000259" key="6">
    <source>
        <dbReference type="Pfam" id="PF12345"/>
    </source>
</evidence>
<dbReference type="SFLD" id="SFLDS00029">
    <property type="entry name" value="Radical_SAM"/>
    <property type="match status" value="1"/>
</dbReference>
<evidence type="ECO:0000259" key="5">
    <source>
        <dbReference type="Pfam" id="PF04055"/>
    </source>
</evidence>
<evidence type="ECO:0000313" key="7">
    <source>
        <dbReference type="EMBL" id="KAL1527155.1"/>
    </source>
</evidence>
<dbReference type="Proteomes" id="UP001515480">
    <property type="component" value="Unassembled WGS sequence"/>
</dbReference>
<feature type="domain" description="Arsenosugar biosynthesis radical SAM protein ArsS-like C-terminal" evidence="6">
    <location>
        <begin position="280"/>
        <end position="411"/>
    </location>
</feature>
<keyword evidence="1" id="KW-0949">S-adenosyl-L-methionine</keyword>
<evidence type="ECO:0000256" key="1">
    <source>
        <dbReference type="ARBA" id="ARBA00022691"/>
    </source>
</evidence>
<dbReference type="GO" id="GO:0046872">
    <property type="term" value="F:metal ion binding"/>
    <property type="evidence" value="ECO:0007669"/>
    <property type="project" value="UniProtKB-KW"/>
</dbReference>
<keyword evidence="3" id="KW-0408">Iron</keyword>
<dbReference type="InterPro" id="IPR007197">
    <property type="entry name" value="rSAM"/>
</dbReference>
<dbReference type="CDD" id="cd01335">
    <property type="entry name" value="Radical_SAM"/>
    <property type="match status" value="1"/>
</dbReference>
<dbReference type="SUPFAM" id="SSF102114">
    <property type="entry name" value="Radical SAM enzymes"/>
    <property type="match status" value="1"/>
</dbReference>
<proteinExistence type="predicted"/>
<reference evidence="7 8" key="1">
    <citation type="journal article" date="2024" name="Science">
        <title>Giant polyketide synthase enzymes in the biosynthesis of giant marine polyether toxins.</title>
        <authorList>
            <person name="Fallon T.R."/>
            <person name="Shende V.V."/>
            <person name="Wierzbicki I.H."/>
            <person name="Pendleton A.L."/>
            <person name="Watervoot N.F."/>
            <person name="Auber R.P."/>
            <person name="Gonzalez D.J."/>
            <person name="Wisecaver J.H."/>
            <person name="Moore B.S."/>
        </authorList>
    </citation>
    <scope>NUCLEOTIDE SEQUENCE [LARGE SCALE GENOMIC DNA]</scope>
    <source>
        <strain evidence="7 8">12B1</strain>
    </source>
</reference>
<evidence type="ECO:0000256" key="4">
    <source>
        <dbReference type="ARBA" id="ARBA00023014"/>
    </source>
</evidence>
<dbReference type="Pfam" id="PF04055">
    <property type="entry name" value="Radical_SAM"/>
    <property type="match status" value="1"/>
</dbReference>
<evidence type="ECO:0008006" key="9">
    <source>
        <dbReference type="Google" id="ProtNLM"/>
    </source>
</evidence>
<dbReference type="AlphaFoldDB" id="A0AB34K2L2"/>
<keyword evidence="8" id="KW-1185">Reference proteome</keyword>
<dbReference type="InterPro" id="IPR026351">
    <property type="entry name" value="rSAM_ArsS-like"/>
</dbReference>
<evidence type="ECO:0000313" key="8">
    <source>
        <dbReference type="Proteomes" id="UP001515480"/>
    </source>
</evidence>
<dbReference type="Pfam" id="PF12345">
    <property type="entry name" value="DUF3641"/>
    <property type="match status" value="1"/>
</dbReference>
<keyword evidence="2" id="KW-0479">Metal-binding</keyword>
<feature type="domain" description="Radical SAM core" evidence="5">
    <location>
        <begin position="124"/>
        <end position="260"/>
    </location>
</feature>
<dbReference type="NCBIfam" id="TIGR04167">
    <property type="entry name" value="rSAM_SeCys"/>
    <property type="match status" value="1"/>
</dbReference>
<name>A0AB34K2L2_PRYPA</name>
<accession>A0AB34K2L2</accession>
<dbReference type="EMBL" id="JBGBPQ010000003">
    <property type="protein sequence ID" value="KAL1527155.1"/>
    <property type="molecule type" value="Genomic_DNA"/>
</dbReference>
<dbReference type="InterPro" id="IPR058240">
    <property type="entry name" value="rSAM_sf"/>
</dbReference>
<dbReference type="GO" id="GO:0003824">
    <property type="term" value="F:catalytic activity"/>
    <property type="evidence" value="ECO:0007669"/>
    <property type="project" value="InterPro"/>
</dbReference>
<protein>
    <recommendedName>
        <fullName evidence="9">Fe-S oxidoreductase</fullName>
    </recommendedName>
</protein>
<keyword evidence="4" id="KW-0411">Iron-sulfur</keyword>
<dbReference type="GO" id="GO:0051536">
    <property type="term" value="F:iron-sulfur cluster binding"/>
    <property type="evidence" value="ECO:0007669"/>
    <property type="project" value="UniProtKB-KW"/>
</dbReference>
<dbReference type="PANTHER" id="PTHR43728:SF1">
    <property type="entry name" value="FE-S OXIDOREDUCTASE"/>
    <property type="match status" value="1"/>
</dbReference>
<gene>
    <name evidence="7" type="ORF">AB1Y20_015835</name>
</gene>
<dbReference type="InterPro" id="IPR013785">
    <property type="entry name" value="Aldolase_TIM"/>
</dbReference>
<comment type="caution">
    <text evidence="7">The sequence shown here is derived from an EMBL/GenBank/DDBJ whole genome shotgun (WGS) entry which is preliminary data.</text>
</comment>
<sequence>MAACVVARLPSRGLRHAAHRPTPLLPTPLLPTPLHLPRPRHMSANPSMQGSLIPTTLEEMDSDAAAHPAALRAAGKQRLSLEERKKRRRALDAIGVPDFVPFLAQQGVAAASLCRDPTTTLQVNVGLYCNQACTHCHVESSPRRTEAMSLDTVERILGVLASSKHVQTVDITGGAPEMNAAFRPLVVGARRLGLEVIDRCNLTVLCEPGMEDLASFLADNGVRVVASMPCYSAENVNKQRGNKVFDRSIEGLRILNQAGYGMEGSDLKLDLVYNPAGAFLPPPQGALREKYASELLTHFGIRFNELFTMTNMPIKRFADLLYKQGKLAEYMQLLVDNFNPSTIDSLMCKSLVSVAYDGTLYDCDFNQALAMPLHAPGRASIFELNSLDDLTGERVASGNHCFGCTAGMGSS</sequence>
<dbReference type="PANTHER" id="PTHR43728">
    <property type="entry name" value="SLR0304 PROTEIN"/>
    <property type="match status" value="1"/>
</dbReference>
<dbReference type="InterPro" id="IPR024521">
    <property type="entry name" value="ArsS-like_C"/>
</dbReference>
<organism evidence="7 8">
    <name type="scientific">Prymnesium parvum</name>
    <name type="common">Toxic golden alga</name>
    <dbReference type="NCBI Taxonomy" id="97485"/>
    <lineage>
        <taxon>Eukaryota</taxon>
        <taxon>Haptista</taxon>
        <taxon>Haptophyta</taxon>
        <taxon>Prymnesiophyceae</taxon>
        <taxon>Prymnesiales</taxon>
        <taxon>Prymnesiaceae</taxon>
        <taxon>Prymnesium</taxon>
    </lineage>
</organism>
<evidence type="ECO:0000256" key="2">
    <source>
        <dbReference type="ARBA" id="ARBA00022723"/>
    </source>
</evidence>
<dbReference type="Gene3D" id="3.20.20.70">
    <property type="entry name" value="Aldolase class I"/>
    <property type="match status" value="1"/>
</dbReference>
<evidence type="ECO:0000256" key="3">
    <source>
        <dbReference type="ARBA" id="ARBA00023004"/>
    </source>
</evidence>